<dbReference type="PANTHER" id="PTHR11048:SF5">
    <property type="entry name" value="DECAPRENYL-PHOSPHATE PHOSPHORIBOSYLTRANSFERASE"/>
    <property type="match status" value="1"/>
</dbReference>
<accession>A0ABS9VIG9</accession>
<dbReference type="InterPro" id="IPR044878">
    <property type="entry name" value="UbiA_sf"/>
</dbReference>
<evidence type="ECO:0000256" key="6">
    <source>
        <dbReference type="SAM" id="Phobius"/>
    </source>
</evidence>
<evidence type="ECO:0000313" key="8">
    <source>
        <dbReference type="Proteomes" id="UP001203058"/>
    </source>
</evidence>
<feature type="transmembrane region" description="Helical" evidence="6">
    <location>
        <begin position="89"/>
        <end position="109"/>
    </location>
</feature>
<dbReference type="InterPro" id="IPR000537">
    <property type="entry name" value="UbiA_prenyltransferase"/>
</dbReference>
<evidence type="ECO:0000256" key="1">
    <source>
        <dbReference type="ARBA" id="ARBA00004141"/>
    </source>
</evidence>
<sequence>MLDVGRELSTPRAGLKTWSRALRVHQWSKNLLVFVPALLSIPLLTTFQALNTLMAFVALCAVASATYVVNDVADMPHDREHPSKKSRPFASGAISVVHGAIVAALLASLATALALALPVQCALTLLVYAAVSLAYSFQLKRVPLLDVICLGFLFTVRIAVGASLLPNSSPYWLYAFSMFFFTSLAFVKRYTELAQAVQSERASLPGRSYQSEDLPLVLAAGLGTALCSIVVFLIYLGAQHFDGNLFRNPGWLGLSVAALAYWILRVWLLALRGQMHDDPVVFALKDRASYALGVLVGVSLFLAW</sequence>
<comment type="caution">
    <text evidence="7">The sequence shown here is derived from an EMBL/GenBank/DDBJ whole genome shotgun (WGS) entry which is preliminary data.</text>
</comment>
<dbReference type="CDD" id="cd13963">
    <property type="entry name" value="PT_UbiA_2"/>
    <property type="match status" value="1"/>
</dbReference>
<feature type="transmembrane region" description="Helical" evidence="6">
    <location>
        <begin position="250"/>
        <end position="268"/>
    </location>
</feature>
<dbReference type="NCBIfam" id="NF006088">
    <property type="entry name" value="PRK08238.1"/>
    <property type="match status" value="1"/>
</dbReference>
<feature type="transmembrane region" description="Helical" evidence="6">
    <location>
        <begin position="171"/>
        <end position="187"/>
    </location>
</feature>
<evidence type="ECO:0000313" key="7">
    <source>
        <dbReference type="EMBL" id="MCH8614753.1"/>
    </source>
</evidence>
<name>A0ABS9VIG9_9SPHN</name>
<evidence type="ECO:0000256" key="3">
    <source>
        <dbReference type="ARBA" id="ARBA00022692"/>
    </source>
</evidence>
<keyword evidence="2" id="KW-1003">Cell membrane</keyword>
<reference evidence="7 8" key="1">
    <citation type="submission" date="2022-03" db="EMBL/GenBank/DDBJ databases">
        <authorList>
            <person name="Jo J.-H."/>
            <person name="Im W.-T."/>
        </authorList>
    </citation>
    <scope>NUCLEOTIDE SEQUENCE [LARGE SCALE GENOMIC DNA]</scope>
    <source>
        <strain evidence="7 8">SM33</strain>
    </source>
</reference>
<keyword evidence="8" id="KW-1185">Reference proteome</keyword>
<keyword evidence="5 6" id="KW-0472">Membrane</keyword>
<dbReference type="Gene3D" id="1.10.357.140">
    <property type="entry name" value="UbiA prenyltransferase"/>
    <property type="match status" value="1"/>
</dbReference>
<feature type="transmembrane region" description="Helical" evidence="6">
    <location>
        <begin position="53"/>
        <end position="69"/>
    </location>
</feature>
<evidence type="ECO:0000256" key="4">
    <source>
        <dbReference type="ARBA" id="ARBA00022989"/>
    </source>
</evidence>
<gene>
    <name evidence="7" type="ORF">LZ016_01345</name>
</gene>
<keyword evidence="4 6" id="KW-1133">Transmembrane helix</keyword>
<proteinExistence type="predicted"/>
<protein>
    <submittedName>
        <fullName evidence="7">UbiA family prenyltransferase</fullName>
    </submittedName>
</protein>
<feature type="transmembrane region" description="Helical" evidence="6">
    <location>
        <begin position="115"/>
        <end position="137"/>
    </location>
</feature>
<organism evidence="7 8">
    <name type="scientific">Sphingomonas telluris</name>
    <dbReference type="NCBI Taxonomy" id="2907998"/>
    <lineage>
        <taxon>Bacteria</taxon>
        <taxon>Pseudomonadati</taxon>
        <taxon>Pseudomonadota</taxon>
        <taxon>Alphaproteobacteria</taxon>
        <taxon>Sphingomonadales</taxon>
        <taxon>Sphingomonadaceae</taxon>
        <taxon>Sphingomonas</taxon>
    </lineage>
</organism>
<feature type="transmembrane region" description="Helical" evidence="6">
    <location>
        <begin position="216"/>
        <end position="238"/>
    </location>
</feature>
<keyword evidence="3 6" id="KW-0812">Transmembrane</keyword>
<dbReference type="PANTHER" id="PTHR11048">
    <property type="entry name" value="PRENYLTRANSFERASES"/>
    <property type="match status" value="1"/>
</dbReference>
<dbReference type="RefSeq" id="WP_241445318.1">
    <property type="nucleotide sequence ID" value="NZ_JAKZHW010000001.1"/>
</dbReference>
<evidence type="ECO:0000256" key="5">
    <source>
        <dbReference type="ARBA" id="ARBA00023136"/>
    </source>
</evidence>
<dbReference type="Proteomes" id="UP001203058">
    <property type="component" value="Unassembled WGS sequence"/>
</dbReference>
<evidence type="ECO:0000256" key="2">
    <source>
        <dbReference type="ARBA" id="ARBA00022475"/>
    </source>
</evidence>
<feature type="transmembrane region" description="Helical" evidence="6">
    <location>
        <begin position="144"/>
        <end position="165"/>
    </location>
</feature>
<comment type="subcellular location">
    <subcellularLocation>
        <location evidence="1">Membrane</location>
        <topology evidence="1">Multi-pass membrane protein</topology>
    </subcellularLocation>
</comment>
<dbReference type="InterPro" id="IPR039653">
    <property type="entry name" value="Prenyltransferase"/>
</dbReference>
<dbReference type="Pfam" id="PF01040">
    <property type="entry name" value="UbiA"/>
    <property type="match status" value="1"/>
</dbReference>
<dbReference type="EMBL" id="JAKZHW010000001">
    <property type="protein sequence ID" value="MCH8614753.1"/>
    <property type="molecule type" value="Genomic_DNA"/>
</dbReference>